<proteinExistence type="predicted"/>
<evidence type="ECO:0000256" key="1">
    <source>
        <dbReference type="SAM" id="MobiDB-lite"/>
    </source>
</evidence>
<protein>
    <submittedName>
        <fullName evidence="2">Uncharacterized protein</fullName>
    </submittedName>
</protein>
<dbReference type="Proteomes" id="UP000708208">
    <property type="component" value="Unassembled WGS sequence"/>
</dbReference>
<evidence type="ECO:0000313" key="2">
    <source>
        <dbReference type="EMBL" id="CAG7822784.1"/>
    </source>
</evidence>
<evidence type="ECO:0000313" key="3">
    <source>
        <dbReference type="Proteomes" id="UP000708208"/>
    </source>
</evidence>
<reference evidence="2" key="1">
    <citation type="submission" date="2021-06" db="EMBL/GenBank/DDBJ databases">
        <authorList>
            <person name="Hodson N. C."/>
            <person name="Mongue J. A."/>
            <person name="Jaron S. K."/>
        </authorList>
    </citation>
    <scope>NUCLEOTIDE SEQUENCE</scope>
</reference>
<organism evidence="2 3">
    <name type="scientific">Allacma fusca</name>
    <dbReference type="NCBI Taxonomy" id="39272"/>
    <lineage>
        <taxon>Eukaryota</taxon>
        <taxon>Metazoa</taxon>
        <taxon>Ecdysozoa</taxon>
        <taxon>Arthropoda</taxon>
        <taxon>Hexapoda</taxon>
        <taxon>Collembola</taxon>
        <taxon>Symphypleona</taxon>
        <taxon>Sminthuridae</taxon>
        <taxon>Allacma</taxon>
    </lineage>
</organism>
<dbReference type="AlphaFoldDB" id="A0A8J2LHB4"/>
<gene>
    <name evidence="2" type="ORF">AFUS01_LOCUS33037</name>
</gene>
<accession>A0A8J2LHB4</accession>
<sequence>MNYEESSNSPKISEDLTVDEEEESPAKKSKRVKKGDVISYLQQKQEIETGLKKEELSLRKLEAENRL</sequence>
<feature type="region of interest" description="Disordered" evidence="1">
    <location>
        <begin position="1"/>
        <end position="35"/>
    </location>
</feature>
<feature type="compositionally biased region" description="Polar residues" evidence="1">
    <location>
        <begin position="1"/>
        <end position="11"/>
    </location>
</feature>
<comment type="caution">
    <text evidence="2">The sequence shown here is derived from an EMBL/GenBank/DDBJ whole genome shotgun (WGS) entry which is preliminary data.</text>
</comment>
<dbReference type="EMBL" id="CAJVCH010527443">
    <property type="protein sequence ID" value="CAG7822784.1"/>
    <property type="molecule type" value="Genomic_DNA"/>
</dbReference>
<keyword evidence="3" id="KW-1185">Reference proteome</keyword>
<name>A0A8J2LHB4_9HEXA</name>